<protein>
    <recommendedName>
        <fullName evidence="3">Class I SAM-dependent methyltransferase</fullName>
    </recommendedName>
</protein>
<name>A0ABY6RT22_9MYCO</name>
<gene>
    <name evidence="1" type="ORF">LAUMK4_05848</name>
</gene>
<dbReference type="InterPro" id="IPR029063">
    <property type="entry name" value="SAM-dependent_MTases_sf"/>
</dbReference>
<evidence type="ECO:0008006" key="3">
    <source>
        <dbReference type="Google" id="ProtNLM"/>
    </source>
</evidence>
<proteinExistence type="predicted"/>
<evidence type="ECO:0000313" key="1">
    <source>
        <dbReference type="EMBL" id="VBA33016.1"/>
    </source>
</evidence>
<keyword evidence="2" id="KW-1185">Reference proteome</keyword>
<organism evidence="1 2">
    <name type="scientific">Mycobacterium persicum</name>
    <dbReference type="NCBI Taxonomy" id="1487726"/>
    <lineage>
        <taxon>Bacteria</taxon>
        <taxon>Bacillati</taxon>
        <taxon>Actinomycetota</taxon>
        <taxon>Actinomycetes</taxon>
        <taxon>Mycobacteriales</taxon>
        <taxon>Mycobacteriaceae</taxon>
        <taxon>Mycobacterium</taxon>
    </lineage>
</organism>
<accession>A0ABY6RT22</accession>
<dbReference type="Proteomes" id="UP000271464">
    <property type="component" value="Unassembled WGS sequence"/>
</dbReference>
<sequence>MATPTLHDYRAALYDYAGTIIAEQVRATTTTGSRLLDIGAGWGKYRWLLPEYEMDAVEIWQPYVEKHRLDAYYRQLFIVDAAGFNYPRRYAAVIMGDVLEHLTITGAQRMIQQACRNADHVYIATPFQMPQDEVDHNPHERHIQDDLTAEAMAQRYPQLQLLCRRDKENEHTKAIYVKAGQ</sequence>
<dbReference type="Gene3D" id="3.40.50.150">
    <property type="entry name" value="Vaccinia Virus protein VP39"/>
    <property type="match status" value="1"/>
</dbReference>
<evidence type="ECO:0000313" key="2">
    <source>
        <dbReference type="Proteomes" id="UP000271464"/>
    </source>
</evidence>
<dbReference type="RefSeq" id="WP_122526667.1">
    <property type="nucleotide sequence ID" value="NZ_UPHK01000096.1"/>
</dbReference>
<comment type="caution">
    <text evidence="1">The sequence shown here is derived from an EMBL/GenBank/DDBJ whole genome shotgun (WGS) entry which is preliminary data.</text>
</comment>
<dbReference type="EMBL" id="UPHM01000169">
    <property type="protein sequence ID" value="VBA33016.1"/>
    <property type="molecule type" value="Genomic_DNA"/>
</dbReference>
<dbReference type="SUPFAM" id="SSF53335">
    <property type="entry name" value="S-adenosyl-L-methionine-dependent methyltransferases"/>
    <property type="match status" value="1"/>
</dbReference>
<reference evidence="1 2" key="1">
    <citation type="submission" date="2018-09" db="EMBL/GenBank/DDBJ databases">
        <authorList>
            <person name="Tagini F."/>
        </authorList>
    </citation>
    <scope>NUCLEOTIDE SEQUENCE [LARGE SCALE GENOMIC DNA]</scope>
    <source>
        <strain evidence="1 2">MK4</strain>
    </source>
</reference>